<evidence type="ECO:0000313" key="3">
    <source>
        <dbReference type="EMBL" id="RDY04388.1"/>
    </source>
</evidence>
<feature type="region of interest" description="Disordered" evidence="1">
    <location>
        <begin position="1"/>
        <end position="20"/>
    </location>
</feature>
<dbReference type="OrthoDB" id="7700898at2759"/>
<dbReference type="InterPro" id="IPR036397">
    <property type="entry name" value="RNaseH_sf"/>
</dbReference>
<dbReference type="InterPro" id="IPR012337">
    <property type="entry name" value="RNaseH-like_sf"/>
</dbReference>
<evidence type="ECO:0000256" key="1">
    <source>
        <dbReference type="SAM" id="MobiDB-lite"/>
    </source>
</evidence>
<evidence type="ECO:0000259" key="2">
    <source>
        <dbReference type="PROSITE" id="PS50994"/>
    </source>
</evidence>
<feature type="non-terminal residue" evidence="3">
    <location>
        <position position="1"/>
    </location>
</feature>
<dbReference type="Gene3D" id="3.30.420.10">
    <property type="entry name" value="Ribonuclease H-like superfamily/Ribonuclease H"/>
    <property type="match status" value="1"/>
</dbReference>
<protein>
    <submittedName>
        <fullName evidence="3">Gag-Pol polyprotein</fullName>
    </submittedName>
</protein>
<feature type="domain" description="Integrase catalytic" evidence="2">
    <location>
        <begin position="4"/>
        <end position="167"/>
    </location>
</feature>
<dbReference type="InterPro" id="IPR052160">
    <property type="entry name" value="Gypsy_RT_Integrase-like"/>
</dbReference>
<dbReference type="EMBL" id="QJKJ01002092">
    <property type="protein sequence ID" value="RDY04388.1"/>
    <property type="molecule type" value="Genomic_DNA"/>
</dbReference>
<dbReference type="InterPro" id="IPR001584">
    <property type="entry name" value="Integrase_cat-core"/>
</dbReference>
<proteinExistence type="predicted"/>
<name>A0A371HNK6_MUCPR</name>
<reference evidence="3" key="1">
    <citation type="submission" date="2018-05" db="EMBL/GenBank/DDBJ databases">
        <title>Draft genome of Mucuna pruriens seed.</title>
        <authorList>
            <person name="Nnadi N.E."/>
            <person name="Vos R."/>
            <person name="Hasami M.H."/>
            <person name="Devisetty U.K."/>
            <person name="Aguiy J.C."/>
        </authorList>
    </citation>
    <scope>NUCLEOTIDE SEQUENCE [LARGE SCALE GENOMIC DNA]</scope>
    <source>
        <strain evidence="3">JCA_2017</strain>
    </source>
</reference>
<dbReference type="AlphaFoldDB" id="A0A371HNK6"/>
<organism evidence="3 4">
    <name type="scientific">Mucuna pruriens</name>
    <name type="common">Velvet bean</name>
    <name type="synonym">Dolichos pruriens</name>
    <dbReference type="NCBI Taxonomy" id="157652"/>
    <lineage>
        <taxon>Eukaryota</taxon>
        <taxon>Viridiplantae</taxon>
        <taxon>Streptophyta</taxon>
        <taxon>Embryophyta</taxon>
        <taxon>Tracheophyta</taxon>
        <taxon>Spermatophyta</taxon>
        <taxon>Magnoliopsida</taxon>
        <taxon>eudicotyledons</taxon>
        <taxon>Gunneridae</taxon>
        <taxon>Pentapetalae</taxon>
        <taxon>rosids</taxon>
        <taxon>fabids</taxon>
        <taxon>Fabales</taxon>
        <taxon>Fabaceae</taxon>
        <taxon>Papilionoideae</taxon>
        <taxon>50 kb inversion clade</taxon>
        <taxon>NPAAA clade</taxon>
        <taxon>indigoferoid/millettioid clade</taxon>
        <taxon>Phaseoleae</taxon>
        <taxon>Mucuna</taxon>
    </lineage>
</organism>
<dbReference type="GO" id="GO:0015074">
    <property type="term" value="P:DNA integration"/>
    <property type="evidence" value="ECO:0007669"/>
    <property type="project" value="InterPro"/>
</dbReference>
<dbReference type="Proteomes" id="UP000257109">
    <property type="component" value="Unassembled WGS sequence"/>
</dbReference>
<dbReference type="SUPFAM" id="SSF53098">
    <property type="entry name" value="Ribonuclease H-like"/>
    <property type="match status" value="1"/>
</dbReference>
<dbReference type="GO" id="GO:0003676">
    <property type="term" value="F:nucleic acid binding"/>
    <property type="evidence" value="ECO:0007669"/>
    <property type="project" value="InterPro"/>
</dbReference>
<dbReference type="PROSITE" id="PS50994">
    <property type="entry name" value="INTEGRASE"/>
    <property type="match status" value="1"/>
</dbReference>
<keyword evidence="4" id="KW-1185">Reference proteome</keyword>
<evidence type="ECO:0000313" key="4">
    <source>
        <dbReference type="Proteomes" id="UP000257109"/>
    </source>
</evidence>
<sequence length="198" mass="23222">MHMNLSRPATNVKRQEWPSTEGMECPNSQCYFVKFFMYGSPRETLTFYLLLIMFQDGWRLRPPELMMLKFGVSKVLISDQGIHFCNRTMGTLLEKYGLVCRVAIAYHPQFNGQAKVFNREIKKLLQKMANPSQNDWSRLLEETLWAHRTTYQTPLGMSPYQIVFGKACHLPVEIEHRAYWAIKKCNMAYDQAGQERKL</sequence>
<comment type="caution">
    <text evidence="3">The sequence shown here is derived from an EMBL/GenBank/DDBJ whole genome shotgun (WGS) entry which is preliminary data.</text>
</comment>
<gene>
    <name evidence="3" type="primary">gag-pol</name>
    <name evidence="3" type="ORF">CR513_11908</name>
</gene>
<accession>A0A371HNK6</accession>
<dbReference type="PANTHER" id="PTHR47266">
    <property type="entry name" value="ENDONUCLEASE-RELATED"/>
    <property type="match status" value="1"/>
</dbReference>